<evidence type="ECO:0000313" key="9">
    <source>
        <dbReference type="EMBL" id="MEZ0491999.1"/>
    </source>
</evidence>
<dbReference type="Gene3D" id="2.60.120.260">
    <property type="entry name" value="Galactose-binding domain-like"/>
    <property type="match status" value="1"/>
</dbReference>
<evidence type="ECO:0000256" key="3">
    <source>
        <dbReference type="ARBA" id="ARBA00012756"/>
    </source>
</evidence>
<dbReference type="Pfam" id="PF16353">
    <property type="entry name" value="LacZ_4"/>
    <property type="match status" value="1"/>
</dbReference>
<dbReference type="PROSITE" id="PS00608">
    <property type="entry name" value="GLYCOSYL_HYDROL_F2_2"/>
    <property type="match status" value="1"/>
</dbReference>
<keyword evidence="5 9" id="KW-0378">Hydrolase</keyword>
<dbReference type="InterPro" id="IPR036156">
    <property type="entry name" value="Beta-gal/glucu_dom_sf"/>
</dbReference>
<dbReference type="RefSeq" id="WP_370718051.1">
    <property type="nucleotide sequence ID" value="NZ_JBGGTQ010000003.1"/>
</dbReference>
<sequence>MNHWFEDFTPAQGALPARAWVRSDAPSSSLNGGWRFRYAEHADTPADLADPDLQDGAWDRIEVPGHWQLQGWGAPAYTNITYPFPVEPPFVPDENPTGDHRRTFVLPAGFRTDGARVVLRFEGVDSAFTAWVDGTEVGRSVGSRLPVEFDVTDALQAGRDEHLLAVRVHQWSAASYLEDQDMWWLSGIFRDVTLLSRPAHAVEDVFVHAGYDHATGTGSLRVDTPSPARLLVPELGIDVPCGQDVQVSEVEPWSAEVPRLYDAEVVSGHDAEVVSGHEAEVVGGGERVRLRVGFRTVAIVDGVFTVNGVPVKLRGVNRHEVSADRGRAVTEAEMLADVLLMKRHNVNAVRTSHYPPHPRFLDLCDEHGLWVVDECDLETHGFWLLDWRGNPSDDPRWREAYLDRVRRTVERDKNHPSIVLWSLGNESGTGQNLAAMSAWVKERDSSRPVHYEHDWAVPYADVYSRMYASHAEVEAIAGRAEEPLDDAAADARRRAMPFVQCEYAHAMGNGPGGLVEYQDLFESSERCMGGFVWEWIDHGLRQTGPDGVERFAYGGDFGEPVHDGAFVADGLVFPDRTPSPGLLDYAAVIAQVRLRAEATPSGDLLRLTNHFDVVDLGHVALRWSVEDDGVPVASGTLPTPDLAPRASTLLELPDEVAGLGPASGERWFTVTAHLAAATSWAQVGHELGRGQVQLDPGAGQEPTVEGTPVLRGPDLVVGPAELDARTGRLRQIGTVPVAVAELALWRAPTDNDRGDFGDPLEPTWRSLGLQRLRHRTGGVERTGTAVVVAGRSAPAGTDTGFATTWRWTPLAGGAVHLQVDVVPETPGGLAVPLPRVGIRLALPRELRHLTWFGQGPGEAYPDTGAATWTSRFRATVEELQTPYVHPQENGQRAGVRWADLTDGAGRGLRVRSTTPFGVTVRPWSTEALDAATHTSALHDEGRVWLHLDHAQQGIGTGSCGPGALPRYRLDAGPVSFGFVLEPLG</sequence>
<dbReference type="SUPFAM" id="SSF74650">
    <property type="entry name" value="Galactose mutarotase-like"/>
    <property type="match status" value="1"/>
</dbReference>
<dbReference type="InterPro" id="IPR008979">
    <property type="entry name" value="Galactose-bd-like_sf"/>
</dbReference>
<dbReference type="PANTHER" id="PTHR46323">
    <property type="entry name" value="BETA-GALACTOSIDASE"/>
    <property type="match status" value="1"/>
</dbReference>
<dbReference type="InterPro" id="IPR006101">
    <property type="entry name" value="Glyco_hydro_2"/>
</dbReference>
<feature type="domain" description="Beta galactosidase small chain/" evidence="8">
    <location>
        <begin position="716"/>
        <end position="981"/>
    </location>
</feature>
<dbReference type="PANTHER" id="PTHR46323:SF2">
    <property type="entry name" value="BETA-GALACTOSIDASE"/>
    <property type="match status" value="1"/>
</dbReference>
<accession>A0ABV4I014</accession>
<name>A0ABV4I014_9ACTN</name>
<dbReference type="PROSITE" id="PS00719">
    <property type="entry name" value="GLYCOSYL_HYDROL_F2_1"/>
    <property type="match status" value="1"/>
</dbReference>
<keyword evidence="6" id="KW-0326">Glycosidase</keyword>
<dbReference type="SUPFAM" id="SSF49785">
    <property type="entry name" value="Galactose-binding domain-like"/>
    <property type="match status" value="1"/>
</dbReference>
<proteinExistence type="inferred from homology"/>
<evidence type="ECO:0000256" key="6">
    <source>
        <dbReference type="ARBA" id="ARBA00023295"/>
    </source>
</evidence>
<dbReference type="PRINTS" id="PR00132">
    <property type="entry name" value="GLHYDRLASE2"/>
</dbReference>
<dbReference type="SMART" id="SM01038">
    <property type="entry name" value="Bgal_small_N"/>
    <property type="match status" value="1"/>
</dbReference>
<dbReference type="Gene3D" id="2.60.40.10">
    <property type="entry name" value="Immunoglobulins"/>
    <property type="match status" value="2"/>
</dbReference>
<dbReference type="EMBL" id="JBGGTQ010000003">
    <property type="protein sequence ID" value="MEZ0491999.1"/>
    <property type="molecule type" value="Genomic_DNA"/>
</dbReference>
<dbReference type="InterPro" id="IPR032312">
    <property type="entry name" value="LacZ_4"/>
</dbReference>
<dbReference type="Pfam" id="PF02929">
    <property type="entry name" value="Bgal_small_N"/>
    <property type="match status" value="1"/>
</dbReference>
<dbReference type="SUPFAM" id="SSF51445">
    <property type="entry name" value="(Trans)glycosidases"/>
    <property type="match status" value="1"/>
</dbReference>
<dbReference type="InterPro" id="IPR023232">
    <property type="entry name" value="Glyco_hydro_2_AS"/>
</dbReference>
<dbReference type="Pfam" id="PF02837">
    <property type="entry name" value="Glyco_hydro_2_N"/>
    <property type="match status" value="1"/>
</dbReference>
<dbReference type="InterPro" id="IPR017853">
    <property type="entry name" value="GH"/>
</dbReference>
<dbReference type="GO" id="GO:0016787">
    <property type="term" value="F:hydrolase activity"/>
    <property type="evidence" value="ECO:0007669"/>
    <property type="project" value="UniProtKB-KW"/>
</dbReference>
<dbReference type="SUPFAM" id="SSF49303">
    <property type="entry name" value="beta-Galactosidase/glucuronidase domain"/>
    <property type="match status" value="2"/>
</dbReference>
<dbReference type="InterPro" id="IPR004199">
    <property type="entry name" value="B-gal_small/dom_5"/>
</dbReference>
<organism evidence="9 10">
    <name type="scientific">Kineococcus mangrovi</name>
    <dbReference type="NCBI Taxonomy" id="1660183"/>
    <lineage>
        <taxon>Bacteria</taxon>
        <taxon>Bacillati</taxon>
        <taxon>Actinomycetota</taxon>
        <taxon>Actinomycetes</taxon>
        <taxon>Kineosporiales</taxon>
        <taxon>Kineosporiaceae</taxon>
        <taxon>Kineococcus</taxon>
    </lineage>
</organism>
<dbReference type="Proteomes" id="UP001566476">
    <property type="component" value="Unassembled WGS sequence"/>
</dbReference>
<dbReference type="Pfam" id="PF02836">
    <property type="entry name" value="Glyco_hydro_2_C"/>
    <property type="match status" value="1"/>
</dbReference>
<dbReference type="InterPro" id="IPR014718">
    <property type="entry name" value="GH-type_carb-bd"/>
</dbReference>
<protein>
    <recommendedName>
        <fullName evidence="4">Beta-galactosidase</fullName>
        <ecNumber evidence="3">3.2.1.23</ecNumber>
    </recommendedName>
    <alternativeName>
        <fullName evidence="7">Lactase</fullName>
    </alternativeName>
</protein>
<dbReference type="Gene3D" id="2.70.98.10">
    <property type="match status" value="1"/>
</dbReference>
<dbReference type="InterPro" id="IPR050347">
    <property type="entry name" value="Bact_Beta-galactosidase"/>
</dbReference>
<evidence type="ECO:0000256" key="2">
    <source>
        <dbReference type="ARBA" id="ARBA00007401"/>
    </source>
</evidence>
<comment type="caution">
    <text evidence="9">The sequence shown here is derived from an EMBL/GenBank/DDBJ whole genome shotgun (WGS) entry which is preliminary data.</text>
</comment>
<dbReference type="InterPro" id="IPR006104">
    <property type="entry name" value="Glyco_hydro_2_N"/>
</dbReference>
<evidence type="ECO:0000256" key="1">
    <source>
        <dbReference type="ARBA" id="ARBA00001412"/>
    </source>
</evidence>
<comment type="similarity">
    <text evidence="2">Belongs to the glycosyl hydrolase 2 family.</text>
</comment>
<dbReference type="EC" id="3.2.1.23" evidence="3"/>
<evidence type="ECO:0000313" key="10">
    <source>
        <dbReference type="Proteomes" id="UP001566476"/>
    </source>
</evidence>
<dbReference type="Gene3D" id="3.20.20.80">
    <property type="entry name" value="Glycosidases"/>
    <property type="match status" value="1"/>
</dbReference>
<dbReference type="InterPro" id="IPR006103">
    <property type="entry name" value="Glyco_hydro_2_cat"/>
</dbReference>
<evidence type="ECO:0000256" key="4">
    <source>
        <dbReference type="ARBA" id="ARBA00013303"/>
    </source>
</evidence>
<dbReference type="InterPro" id="IPR013783">
    <property type="entry name" value="Ig-like_fold"/>
</dbReference>
<dbReference type="InterPro" id="IPR023230">
    <property type="entry name" value="Glyco_hydro_2_CS"/>
</dbReference>
<gene>
    <name evidence="9" type="ORF">AB2L28_07090</name>
</gene>
<evidence type="ECO:0000259" key="8">
    <source>
        <dbReference type="SMART" id="SM01038"/>
    </source>
</evidence>
<evidence type="ECO:0000256" key="7">
    <source>
        <dbReference type="ARBA" id="ARBA00032230"/>
    </source>
</evidence>
<reference evidence="9 10" key="1">
    <citation type="submission" date="2024-07" db="EMBL/GenBank/DDBJ databases">
        <authorList>
            <person name="Thanompreechachai J."/>
            <person name="Duangmal K."/>
        </authorList>
    </citation>
    <scope>NUCLEOTIDE SEQUENCE [LARGE SCALE GENOMIC DNA]</scope>
    <source>
        <strain evidence="9 10">TBRC 1896</strain>
    </source>
</reference>
<dbReference type="InterPro" id="IPR011013">
    <property type="entry name" value="Gal_mutarotase_sf_dom"/>
</dbReference>
<keyword evidence="10" id="KW-1185">Reference proteome</keyword>
<evidence type="ECO:0000256" key="5">
    <source>
        <dbReference type="ARBA" id="ARBA00022801"/>
    </source>
</evidence>
<comment type="catalytic activity">
    <reaction evidence="1">
        <text>Hydrolysis of terminal non-reducing beta-D-galactose residues in beta-D-galactosides.</text>
        <dbReference type="EC" id="3.2.1.23"/>
    </reaction>
</comment>